<gene>
    <name evidence="11" type="ORF">IM811_004940</name>
</gene>
<feature type="transmembrane region" description="Helical" evidence="10">
    <location>
        <begin position="90"/>
        <end position="109"/>
    </location>
</feature>
<comment type="similarity">
    <text evidence="2">Belongs to the oligopeptide OPT transporter family.</text>
</comment>
<keyword evidence="6" id="KW-0653">Protein transport</keyword>
<sequence>MASIGKAVTVSDYEMKSKEDESVPVADDKEMSVEGGEVEDSPFDEVRAIVPPVDDVDLPVNTFRAWFLGIVSTILFSGILQFFQLHSPPIFLASYLVIIITLPVGHFMARVLPTTTFSIFGHEVSLNPGPFNHKEHTITAIMTTLVSAFDNGSLASDIYVAFDKFLGIPISPGFRLMFLLTTQALSFGFVGIFHRFLVRPSVCIWPGALPTCSMIYAFHDPQFQNQVADGWKVNRMRFFWLAVVIAGSWQVVPSFLFTSLTTFAWITWIRQTMSRSTKSSGQPPAWTCCHLHWTGTKSRDTCPPRWWSHPGRSLMCWPAASYSSGSYLRRCTGRMCGTGDTSRSPPPPHSTTRAAATTPAES</sequence>
<feature type="transmembrane region" description="Helical" evidence="10">
    <location>
        <begin position="200"/>
        <end position="218"/>
    </location>
</feature>
<dbReference type="PANTHER" id="PTHR22601">
    <property type="entry name" value="ISP4 LIKE PROTEIN"/>
    <property type="match status" value="1"/>
</dbReference>
<keyword evidence="3" id="KW-0813">Transport</keyword>
<evidence type="ECO:0000256" key="7">
    <source>
        <dbReference type="ARBA" id="ARBA00022989"/>
    </source>
</evidence>
<feature type="region of interest" description="Disordered" evidence="9">
    <location>
        <begin position="338"/>
        <end position="362"/>
    </location>
</feature>
<evidence type="ECO:0000256" key="10">
    <source>
        <dbReference type="SAM" id="Phobius"/>
    </source>
</evidence>
<accession>A0A8H7N1Z8</accession>
<keyword evidence="8 10" id="KW-0472">Membrane</keyword>
<feature type="compositionally biased region" description="Low complexity" evidence="9">
    <location>
        <begin position="350"/>
        <end position="362"/>
    </location>
</feature>
<comment type="subcellular location">
    <subcellularLocation>
        <location evidence="1">Membrane</location>
        <topology evidence="1">Multi-pass membrane protein</topology>
    </subcellularLocation>
</comment>
<dbReference type="EMBL" id="JADCTT010000013">
    <property type="protein sequence ID" value="KAF9745318.1"/>
    <property type="molecule type" value="Genomic_DNA"/>
</dbReference>
<dbReference type="GO" id="GO:0016020">
    <property type="term" value="C:membrane"/>
    <property type="evidence" value="ECO:0007669"/>
    <property type="project" value="UniProtKB-SubCell"/>
</dbReference>
<dbReference type="InterPro" id="IPR004648">
    <property type="entry name" value="Oligpept_transpt"/>
</dbReference>
<dbReference type="NCBIfam" id="TIGR00728">
    <property type="entry name" value="OPT_sfam"/>
    <property type="match status" value="1"/>
</dbReference>
<dbReference type="AlphaFoldDB" id="A0A8H7N1Z8"/>
<evidence type="ECO:0000256" key="1">
    <source>
        <dbReference type="ARBA" id="ARBA00004141"/>
    </source>
</evidence>
<dbReference type="GO" id="GO:0015031">
    <property type="term" value="P:protein transport"/>
    <property type="evidence" value="ECO:0007669"/>
    <property type="project" value="UniProtKB-KW"/>
</dbReference>
<evidence type="ECO:0000256" key="4">
    <source>
        <dbReference type="ARBA" id="ARBA00022692"/>
    </source>
</evidence>
<keyword evidence="5" id="KW-0571">Peptide transport</keyword>
<evidence type="ECO:0000313" key="11">
    <source>
        <dbReference type="EMBL" id="KAF9745318.1"/>
    </source>
</evidence>
<name>A0A8H7N1Z8_BIOOC</name>
<evidence type="ECO:0000256" key="2">
    <source>
        <dbReference type="ARBA" id="ARBA00008807"/>
    </source>
</evidence>
<dbReference type="Proteomes" id="UP000616885">
    <property type="component" value="Unassembled WGS sequence"/>
</dbReference>
<keyword evidence="4 10" id="KW-0812">Transmembrane</keyword>
<organism evidence="11 12">
    <name type="scientific">Bionectria ochroleuca</name>
    <name type="common">Gliocladium roseum</name>
    <dbReference type="NCBI Taxonomy" id="29856"/>
    <lineage>
        <taxon>Eukaryota</taxon>
        <taxon>Fungi</taxon>
        <taxon>Dikarya</taxon>
        <taxon>Ascomycota</taxon>
        <taxon>Pezizomycotina</taxon>
        <taxon>Sordariomycetes</taxon>
        <taxon>Hypocreomycetidae</taxon>
        <taxon>Hypocreales</taxon>
        <taxon>Bionectriaceae</taxon>
        <taxon>Clonostachys</taxon>
    </lineage>
</organism>
<evidence type="ECO:0000256" key="8">
    <source>
        <dbReference type="ARBA" id="ARBA00023136"/>
    </source>
</evidence>
<evidence type="ECO:0000256" key="6">
    <source>
        <dbReference type="ARBA" id="ARBA00022927"/>
    </source>
</evidence>
<comment type="caution">
    <text evidence="11">The sequence shown here is derived from an EMBL/GenBank/DDBJ whole genome shotgun (WGS) entry which is preliminary data.</text>
</comment>
<evidence type="ECO:0000256" key="9">
    <source>
        <dbReference type="SAM" id="MobiDB-lite"/>
    </source>
</evidence>
<feature type="transmembrane region" description="Helical" evidence="10">
    <location>
        <begin position="63"/>
        <end position="83"/>
    </location>
</feature>
<dbReference type="GO" id="GO:0035673">
    <property type="term" value="F:oligopeptide transmembrane transporter activity"/>
    <property type="evidence" value="ECO:0007669"/>
    <property type="project" value="InterPro"/>
</dbReference>
<dbReference type="InterPro" id="IPR004813">
    <property type="entry name" value="OPT"/>
</dbReference>
<dbReference type="Pfam" id="PF03169">
    <property type="entry name" value="OPT"/>
    <property type="match status" value="1"/>
</dbReference>
<protein>
    <submittedName>
        <fullName evidence="11">Uncharacterized protein</fullName>
    </submittedName>
</protein>
<keyword evidence="7 10" id="KW-1133">Transmembrane helix</keyword>
<proteinExistence type="inferred from homology"/>
<evidence type="ECO:0000313" key="12">
    <source>
        <dbReference type="Proteomes" id="UP000616885"/>
    </source>
</evidence>
<evidence type="ECO:0000256" key="3">
    <source>
        <dbReference type="ARBA" id="ARBA00022448"/>
    </source>
</evidence>
<feature type="transmembrane region" description="Helical" evidence="10">
    <location>
        <begin position="238"/>
        <end position="268"/>
    </location>
</feature>
<evidence type="ECO:0000256" key="5">
    <source>
        <dbReference type="ARBA" id="ARBA00022856"/>
    </source>
</evidence>
<reference evidence="11" key="1">
    <citation type="submission" date="2020-10" db="EMBL/GenBank/DDBJ databases">
        <title>High-Quality Genome Resource of Clonostachys rosea strain S41 by Oxford Nanopore Long-Read Sequencing.</title>
        <authorList>
            <person name="Wang H."/>
        </authorList>
    </citation>
    <scope>NUCLEOTIDE SEQUENCE</scope>
    <source>
        <strain evidence="11">S41</strain>
    </source>
</reference>